<evidence type="ECO:0000313" key="3">
    <source>
        <dbReference type="Proteomes" id="UP000249061"/>
    </source>
</evidence>
<dbReference type="InterPro" id="IPR006311">
    <property type="entry name" value="TAT_signal"/>
</dbReference>
<dbReference type="PANTHER" id="PTHR47495">
    <property type="entry name" value="ALDEHYDE DEHYDROGENASE"/>
    <property type="match status" value="1"/>
</dbReference>
<dbReference type="PIRSF" id="PIRSF036389">
    <property type="entry name" value="IOR_B"/>
    <property type="match status" value="1"/>
</dbReference>
<organism evidence="2 3">
    <name type="scientific">Archangium gephyra</name>
    <dbReference type="NCBI Taxonomy" id="48"/>
    <lineage>
        <taxon>Bacteria</taxon>
        <taxon>Pseudomonadati</taxon>
        <taxon>Myxococcota</taxon>
        <taxon>Myxococcia</taxon>
        <taxon>Myxococcales</taxon>
        <taxon>Cystobacterineae</taxon>
        <taxon>Archangiaceae</taxon>
        <taxon>Archangium</taxon>
    </lineage>
</organism>
<dbReference type="PROSITE" id="PS51318">
    <property type="entry name" value="TAT"/>
    <property type="match status" value="1"/>
</dbReference>
<dbReference type="Gene3D" id="3.90.1170.50">
    <property type="entry name" value="Aldehyde oxidase/xanthine dehydrogenase, a/b hammerhead"/>
    <property type="match status" value="1"/>
</dbReference>
<proteinExistence type="predicted"/>
<gene>
    <name evidence="2" type="ORF">DI536_35365</name>
</gene>
<dbReference type="InterPro" id="IPR008274">
    <property type="entry name" value="AldOxase/xan_DH_MoCoBD1"/>
</dbReference>
<dbReference type="InterPro" id="IPR037165">
    <property type="entry name" value="AldOxase/xan_DH_Mopterin-bd_sf"/>
</dbReference>
<dbReference type="GO" id="GO:0016491">
    <property type="term" value="F:oxidoreductase activity"/>
    <property type="evidence" value="ECO:0007669"/>
    <property type="project" value="InterPro"/>
</dbReference>
<evidence type="ECO:0000313" key="2">
    <source>
        <dbReference type="EMBL" id="PZR03827.1"/>
    </source>
</evidence>
<sequence>MTSLSRRSVLRGLGLGGLALGFYPSLGVAAPKKADKTASGFTPNVFLHLKSDGSLVVTCHRSEMGQGIRSTIPFIFADELGADMARVTVAQADGDKKYGDQNTDGSSSIRGHVDWLRRTGATARTLLITVAAKRWKVKPDDCEARDHAVFNKKSGARFDFGALADEAGQLPVPEQNKVMLRPDLKFFGKNLPLLDAPAFVNGTAKFGADVSLPGMLIAVIARPPVVGGVVKKFDATRALATPGVKKVVELKAPAWPYAFQQWGGVAVLADNTWSAMRGRAALDVEWDHGANQHYDSDAYRQALSTSVNEPGATIRNVGDVDEALKNAARIVEAEYHVPHLPHVPMEPPVALADFRDGRCEVWASTQNPQAARKQVASSLGLSEDDVAVHVTFLGGGFGRKSKADFCAEAALLSKEVGAPVRVQWTREDDLRHDYFNTVSAQKLTAGLDASGKVTAWRHRTGFPPIASLYAPISTPSAGDLQQGVLDLALAIPNVRAEACSAKAHVRIGWLRSVYNIFHGFAGGSFIDELAHAQGKDPRAMWLEVLGPPRKASLDELGIKELKNYGAKLEDHPVDVGRLRNVIERVTKLARWDERGSKRFLGLAAHRSFLSYVATVIEVEQQGDGRIRVKNAWLSADAGLVANFDRARSQMEGAVVFGISLALYGGVTMKGGVAEQSNFHDMKLARMHEVPREIHVDIVESQEAAGGVGEPGVPPVAPAIANAVFALTGKRVRSLPLKNELSV</sequence>
<accession>A0A2W5SQ18</accession>
<comment type="caution">
    <text evidence="2">The sequence shown here is derived from an EMBL/GenBank/DDBJ whole genome shotgun (WGS) entry which is preliminary data.</text>
</comment>
<protein>
    <submittedName>
        <fullName evidence="2">Twin-arginine translocation pathway signal protein</fullName>
    </submittedName>
</protein>
<dbReference type="PANTHER" id="PTHR47495:SF3">
    <property type="entry name" value="BLR6219 PROTEIN"/>
    <property type="match status" value="1"/>
</dbReference>
<dbReference type="InterPro" id="IPR012368">
    <property type="entry name" value="OxRdtase_Mopterin-bd_su_IorB"/>
</dbReference>
<dbReference type="AlphaFoldDB" id="A0A2W5SQ18"/>
<dbReference type="SUPFAM" id="SSF56003">
    <property type="entry name" value="Molybdenum cofactor-binding domain"/>
    <property type="match status" value="2"/>
</dbReference>
<evidence type="ECO:0000259" key="1">
    <source>
        <dbReference type="SMART" id="SM01008"/>
    </source>
</evidence>
<dbReference type="SMART" id="SM01008">
    <property type="entry name" value="Ald_Xan_dh_C"/>
    <property type="match status" value="1"/>
</dbReference>
<dbReference type="Gene3D" id="3.30.365.10">
    <property type="entry name" value="Aldehyde oxidase/xanthine dehydrogenase, molybdopterin binding domain"/>
    <property type="match status" value="4"/>
</dbReference>
<dbReference type="InterPro" id="IPR052516">
    <property type="entry name" value="N-heterocyclic_Hydroxylase"/>
</dbReference>
<dbReference type="Proteomes" id="UP000249061">
    <property type="component" value="Unassembled WGS sequence"/>
</dbReference>
<dbReference type="EMBL" id="QFQP01000070">
    <property type="protein sequence ID" value="PZR03827.1"/>
    <property type="molecule type" value="Genomic_DNA"/>
</dbReference>
<reference evidence="2 3" key="1">
    <citation type="submission" date="2017-08" db="EMBL/GenBank/DDBJ databases">
        <title>Infants hospitalized years apart are colonized by the same room-sourced microbial strains.</title>
        <authorList>
            <person name="Brooks B."/>
            <person name="Olm M.R."/>
            <person name="Firek B.A."/>
            <person name="Baker R."/>
            <person name="Thomas B.C."/>
            <person name="Morowitz M.J."/>
            <person name="Banfield J.F."/>
        </authorList>
    </citation>
    <scope>NUCLEOTIDE SEQUENCE [LARGE SCALE GENOMIC DNA]</scope>
    <source>
        <strain evidence="2">S2_003_000_R2_14</strain>
    </source>
</reference>
<dbReference type="Pfam" id="PF20256">
    <property type="entry name" value="MoCoBD_2"/>
    <property type="match status" value="2"/>
</dbReference>
<name>A0A2W5SQ18_9BACT</name>
<dbReference type="Pfam" id="PF02738">
    <property type="entry name" value="MoCoBD_1"/>
    <property type="match status" value="1"/>
</dbReference>
<dbReference type="InterPro" id="IPR000674">
    <property type="entry name" value="Ald_Oxase/Xan_DH_a/b"/>
</dbReference>
<dbReference type="InterPro" id="IPR046867">
    <property type="entry name" value="AldOxase/xan_DH_MoCoBD2"/>
</dbReference>
<feature type="domain" description="Aldehyde oxidase/xanthine dehydrogenase a/b hammerhead" evidence="1">
    <location>
        <begin position="201"/>
        <end position="290"/>
    </location>
</feature>